<dbReference type="Proteomes" id="UP000223606">
    <property type="component" value="Chromosome 1"/>
</dbReference>
<reference evidence="3" key="1">
    <citation type="submission" date="2017-09" db="EMBL/GenBank/DDBJ databases">
        <title>Genome sequence of Nannocystis excedens DSM 71.</title>
        <authorList>
            <person name="Blom J."/>
        </authorList>
    </citation>
    <scope>NUCLEOTIDE SEQUENCE [LARGE SCALE GENOMIC DNA]</scope>
    <source>
        <strain evidence="3">type strain: E19</strain>
    </source>
</reference>
<dbReference type="PANTHER" id="PTHR34595:SF7">
    <property type="entry name" value="SLL1039 PROTEIN"/>
    <property type="match status" value="1"/>
</dbReference>
<evidence type="ECO:0000259" key="1">
    <source>
        <dbReference type="Pfam" id="PF04168"/>
    </source>
</evidence>
<proteinExistence type="predicted"/>
<dbReference type="InterPro" id="IPR051680">
    <property type="entry name" value="ATP-dep_Glu-Cys_Ligase-2"/>
</dbReference>
<dbReference type="AlphaFoldDB" id="A0A2C9D7H4"/>
<sequence length="314" mass="35620">MLLSRHADNLFWLARYMERAENAARILETASRLASVPNGNSVDRNEWLTAVEATGCAGAFDGNPSLATPSAVIDFLAFSPENPSSIRSCFEMARNNARSVRTALTIDVWESINSTWLELKRYRNGGMSRQELGTFLNFVKEASLRFDGSAYRTMLRNDSYYFLRLGSYIERADFSARLLKSRSHLFDESHETVSGSLEYYQLSSILRSVSSLTSYHWVYRESLRPHLVADLMIMREEMPRSLASCYENITRFLDNLARDYGRHGKSQRAARTMLSRLEEADMAALTKSGLDGFLEEFIAENSKLGMAIGEQYLG</sequence>
<accession>A0A2C9D7H4</accession>
<gene>
    <name evidence="2" type="ORF">HDIA_2557</name>
</gene>
<evidence type="ECO:0000313" key="2">
    <source>
        <dbReference type="EMBL" id="SON56098.1"/>
    </source>
</evidence>
<dbReference type="KEGG" id="hdi:HDIA_2557"/>
<dbReference type="Pfam" id="PF04168">
    <property type="entry name" value="Alpha-E"/>
    <property type="match status" value="1"/>
</dbReference>
<evidence type="ECO:0000313" key="3">
    <source>
        <dbReference type="Proteomes" id="UP000223606"/>
    </source>
</evidence>
<dbReference type="EMBL" id="LT960614">
    <property type="protein sequence ID" value="SON56098.1"/>
    <property type="molecule type" value="Genomic_DNA"/>
</dbReference>
<feature type="domain" description="DUF403" evidence="1">
    <location>
        <begin position="2"/>
        <end position="313"/>
    </location>
</feature>
<dbReference type="InterPro" id="IPR007296">
    <property type="entry name" value="DUF403"/>
</dbReference>
<dbReference type="PANTHER" id="PTHR34595">
    <property type="entry name" value="BLR5612 PROTEIN"/>
    <property type="match status" value="1"/>
</dbReference>
<keyword evidence="3" id="KW-1185">Reference proteome</keyword>
<organism evidence="2 3">
    <name type="scientific">Hartmannibacter diazotrophicus</name>
    <dbReference type="NCBI Taxonomy" id="1482074"/>
    <lineage>
        <taxon>Bacteria</taxon>
        <taxon>Pseudomonadati</taxon>
        <taxon>Pseudomonadota</taxon>
        <taxon>Alphaproteobacteria</taxon>
        <taxon>Hyphomicrobiales</taxon>
        <taxon>Pleomorphomonadaceae</taxon>
        <taxon>Hartmannibacter</taxon>
    </lineage>
</organism>
<protein>
    <recommendedName>
        <fullName evidence="1">DUF403 domain-containing protein</fullName>
    </recommendedName>
</protein>
<name>A0A2C9D7H4_9HYPH</name>